<dbReference type="RefSeq" id="WP_129725792.1">
    <property type="nucleotide sequence ID" value="NZ_CP101807.1"/>
</dbReference>
<sequence length="106" mass="12526">MEIANIEKLKLLAEELKQAQEEIKTIKREMKDIVDGTEVEIDEPLSGGGRITYKKITPKPTFNYRQYSAYLHSEIQRSTLSQKDLEKIMQQFTEQKPDKWRLKIQK</sequence>
<dbReference type="EMBL" id="LR215036">
    <property type="protein sequence ID" value="VEU75015.1"/>
    <property type="molecule type" value="Genomic_DNA"/>
</dbReference>
<reference evidence="2 3" key="1">
    <citation type="submission" date="2019-01" db="EMBL/GenBank/DDBJ databases">
        <authorList>
            <consortium name="Pathogen Informatics"/>
        </authorList>
    </citation>
    <scope>NUCLEOTIDE SEQUENCE [LARGE SCALE GENOMIC DNA]</scope>
    <source>
        <strain evidence="2 3">NCTC10181</strain>
    </source>
</reference>
<keyword evidence="1" id="KW-0175">Coiled coil</keyword>
<protein>
    <submittedName>
        <fullName evidence="2">Uncharacterized protein</fullName>
    </submittedName>
</protein>
<dbReference type="Proteomes" id="UP000290985">
    <property type="component" value="Chromosome"/>
</dbReference>
<organism evidence="2 3">
    <name type="scientific">Mycoplasmopsis citelli</name>
    <dbReference type="NCBI Taxonomy" id="171281"/>
    <lineage>
        <taxon>Bacteria</taxon>
        <taxon>Bacillati</taxon>
        <taxon>Mycoplasmatota</taxon>
        <taxon>Mycoplasmoidales</taxon>
        <taxon>Metamycoplasmataceae</taxon>
        <taxon>Mycoplasmopsis</taxon>
    </lineage>
</organism>
<evidence type="ECO:0000256" key="1">
    <source>
        <dbReference type="SAM" id="Coils"/>
    </source>
</evidence>
<feature type="coiled-coil region" evidence="1">
    <location>
        <begin position="6"/>
        <end position="36"/>
    </location>
</feature>
<dbReference type="KEGG" id="mcit:NCTC10181_00890"/>
<keyword evidence="3" id="KW-1185">Reference proteome</keyword>
<proteinExistence type="predicted"/>
<dbReference type="OrthoDB" id="399236at2"/>
<gene>
    <name evidence="2" type="ORF">NCTC10181_00890</name>
</gene>
<evidence type="ECO:0000313" key="2">
    <source>
        <dbReference type="EMBL" id="VEU75015.1"/>
    </source>
</evidence>
<dbReference type="AlphaFoldDB" id="A0A449B380"/>
<evidence type="ECO:0000313" key="3">
    <source>
        <dbReference type="Proteomes" id="UP000290985"/>
    </source>
</evidence>
<name>A0A449B380_9BACT</name>
<accession>A0A449B380</accession>